<comment type="caution">
    <text evidence="2">The sequence shown here is derived from an EMBL/GenBank/DDBJ whole genome shotgun (WGS) entry which is preliminary data.</text>
</comment>
<evidence type="ECO:0000313" key="3">
    <source>
        <dbReference type="Proteomes" id="UP000558997"/>
    </source>
</evidence>
<reference evidence="2 3" key="1">
    <citation type="submission" date="2020-08" db="EMBL/GenBank/DDBJ databases">
        <title>Sequencing the genomes of 1000 actinobacteria strains.</title>
        <authorList>
            <person name="Klenk H.-P."/>
        </authorList>
    </citation>
    <scope>NUCLEOTIDE SEQUENCE [LARGE SCALE GENOMIC DNA]</scope>
    <source>
        <strain evidence="2 3">DSM 17294</strain>
    </source>
</reference>
<accession>A0A841DPX9</accession>
<proteinExistence type="predicted"/>
<dbReference type="AlphaFoldDB" id="A0A841DPX9"/>
<dbReference type="RefSeq" id="WP_202887458.1">
    <property type="nucleotide sequence ID" value="NZ_BAAAVN010000003.1"/>
</dbReference>
<gene>
    <name evidence="2" type="ORF">HDA44_004054</name>
</gene>
<protein>
    <submittedName>
        <fullName evidence="2">Uncharacterized protein</fullName>
    </submittedName>
</protein>
<keyword evidence="3" id="KW-1185">Reference proteome</keyword>
<sequence>MAWLFSLGLFLVLCVLLGLILPNPPPSRRRRDLQDRITRRLKRPRAWLHARLRTRLPARLRPPPVPVPDPFDTLRLQTRLTCLSSKIRTVESTPHIYARAHRLMALEAAYDDLLDEACRLAGVPTTPAQPHSEQKRWQEEQELSARGWTW</sequence>
<evidence type="ECO:0000313" key="2">
    <source>
        <dbReference type="EMBL" id="MBB5980713.1"/>
    </source>
</evidence>
<name>A0A841DPX9_9ACTN</name>
<feature type="region of interest" description="Disordered" evidence="1">
    <location>
        <begin position="125"/>
        <end position="150"/>
    </location>
</feature>
<evidence type="ECO:0000256" key="1">
    <source>
        <dbReference type="SAM" id="MobiDB-lite"/>
    </source>
</evidence>
<organism evidence="2 3">
    <name type="scientific">Kribbella solani</name>
    <dbReference type="NCBI Taxonomy" id="236067"/>
    <lineage>
        <taxon>Bacteria</taxon>
        <taxon>Bacillati</taxon>
        <taxon>Actinomycetota</taxon>
        <taxon>Actinomycetes</taxon>
        <taxon>Propionibacteriales</taxon>
        <taxon>Kribbellaceae</taxon>
        <taxon>Kribbella</taxon>
    </lineage>
</organism>
<dbReference type="EMBL" id="JACHNF010000001">
    <property type="protein sequence ID" value="MBB5980713.1"/>
    <property type="molecule type" value="Genomic_DNA"/>
</dbReference>
<dbReference type="Proteomes" id="UP000558997">
    <property type="component" value="Unassembled WGS sequence"/>
</dbReference>